<dbReference type="InterPro" id="IPR036953">
    <property type="entry name" value="GreA/GreB_C_sf"/>
</dbReference>
<dbReference type="GO" id="GO:0070063">
    <property type="term" value="F:RNA polymerase binding"/>
    <property type="evidence" value="ECO:0007669"/>
    <property type="project" value="InterPro"/>
</dbReference>
<dbReference type="PROSITE" id="PS00829">
    <property type="entry name" value="GREAB_1"/>
    <property type="match status" value="1"/>
</dbReference>
<keyword evidence="12" id="KW-1185">Reference proteome</keyword>
<protein>
    <recommendedName>
        <fullName evidence="2 8">Transcription elongation factor GreA</fullName>
    </recommendedName>
    <alternativeName>
        <fullName evidence="7 8">Transcript cleavage factor GreA</fullName>
    </alternativeName>
</protein>
<dbReference type="InterPro" id="IPR036805">
    <property type="entry name" value="Tscrpt_elong_fac_GreA/B_N_sf"/>
</dbReference>
<evidence type="ECO:0000256" key="5">
    <source>
        <dbReference type="ARBA" id="ARBA00023163"/>
    </source>
</evidence>
<dbReference type="Gene3D" id="3.10.50.30">
    <property type="entry name" value="Transcription elongation factor, GreA/GreB, C-terminal domain"/>
    <property type="match status" value="1"/>
</dbReference>
<feature type="domain" description="Transcription elongation factor GreA/GreB N-terminal" evidence="10">
    <location>
        <begin position="6"/>
        <end position="68"/>
    </location>
</feature>
<evidence type="ECO:0000313" key="11">
    <source>
        <dbReference type="EMBL" id="KRL87965.1"/>
    </source>
</evidence>
<dbReference type="Pfam" id="PF01272">
    <property type="entry name" value="GreA_GreB"/>
    <property type="match status" value="1"/>
</dbReference>
<comment type="similarity">
    <text evidence="1 8">Belongs to the GreA/GreB family.</text>
</comment>
<dbReference type="FunFam" id="1.10.287.180:FF:000001">
    <property type="entry name" value="Transcription elongation factor GreA"/>
    <property type="match status" value="1"/>
</dbReference>
<dbReference type="AlphaFoldDB" id="A0A0R1U3U1"/>
<keyword evidence="3 8" id="KW-0805">Transcription regulation</keyword>
<proteinExistence type="inferred from homology"/>
<name>A0A0R1U3U1_9LACO</name>
<reference evidence="11 12" key="1">
    <citation type="journal article" date="2015" name="Genome Announc.">
        <title>Expanding the biotechnology potential of lactobacilli through comparative genomics of 213 strains and associated genera.</title>
        <authorList>
            <person name="Sun Z."/>
            <person name="Harris H.M."/>
            <person name="McCann A."/>
            <person name="Guo C."/>
            <person name="Argimon S."/>
            <person name="Zhang W."/>
            <person name="Yang X."/>
            <person name="Jeffery I.B."/>
            <person name="Cooney J.C."/>
            <person name="Kagawa T.F."/>
            <person name="Liu W."/>
            <person name="Song Y."/>
            <person name="Salvetti E."/>
            <person name="Wrobel A."/>
            <person name="Rasinkangas P."/>
            <person name="Parkhill J."/>
            <person name="Rea M.C."/>
            <person name="O'Sullivan O."/>
            <person name="Ritari J."/>
            <person name="Douillard F.P."/>
            <person name="Paul Ross R."/>
            <person name="Yang R."/>
            <person name="Briner A.E."/>
            <person name="Felis G.E."/>
            <person name="de Vos W.M."/>
            <person name="Barrangou R."/>
            <person name="Klaenhammer T.R."/>
            <person name="Caufield P.W."/>
            <person name="Cui Y."/>
            <person name="Zhang H."/>
            <person name="O'Toole P.W."/>
        </authorList>
    </citation>
    <scope>NUCLEOTIDE SEQUENCE [LARGE SCALE GENOMIC DNA]</scope>
    <source>
        <strain evidence="11 12">DSM 15945</strain>
    </source>
</reference>
<organism evidence="11 12">
    <name type="scientific">Lacticaseibacillus pantheris DSM 15945 = JCM 12539 = NBRC 106106</name>
    <dbReference type="NCBI Taxonomy" id="1423783"/>
    <lineage>
        <taxon>Bacteria</taxon>
        <taxon>Bacillati</taxon>
        <taxon>Bacillota</taxon>
        <taxon>Bacilli</taxon>
        <taxon>Lactobacillales</taxon>
        <taxon>Lactobacillaceae</taxon>
        <taxon>Lacticaseibacillus</taxon>
    </lineage>
</organism>
<evidence type="ECO:0000256" key="8">
    <source>
        <dbReference type="HAMAP-Rule" id="MF_00105"/>
    </source>
</evidence>
<dbReference type="GO" id="GO:0006354">
    <property type="term" value="P:DNA-templated transcription elongation"/>
    <property type="evidence" value="ECO:0007669"/>
    <property type="project" value="TreeGrafter"/>
</dbReference>
<comment type="function">
    <text evidence="6 8">Necessary for efficient RNA polymerase transcription elongation past template-encoded arresting sites. The arresting sites in DNA have the property of trapping a certain fraction of elongating RNA polymerases that pass through, resulting in locked ternary complexes. Cleavage of the nascent transcript by cleavage factors such as GreA or GreB allows the resumption of elongation from the new 3'terminus. GreA releases sequences of 2 to 3 nucleotides.</text>
</comment>
<dbReference type="Proteomes" id="UP000051922">
    <property type="component" value="Unassembled WGS sequence"/>
</dbReference>
<dbReference type="SUPFAM" id="SSF54534">
    <property type="entry name" value="FKBP-like"/>
    <property type="match status" value="1"/>
</dbReference>
<accession>A0A0R1U3U1</accession>
<evidence type="ECO:0000256" key="1">
    <source>
        <dbReference type="ARBA" id="ARBA00008213"/>
    </source>
</evidence>
<dbReference type="InterPro" id="IPR001437">
    <property type="entry name" value="Tscrpt_elong_fac_GreA/B_C"/>
</dbReference>
<keyword evidence="4 8" id="KW-0238">DNA-binding</keyword>
<dbReference type="HAMAP" id="MF_00105">
    <property type="entry name" value="GreA_GreB"/>
    <property type="match status" value="1"/>
</dbReference>
<comment type="caution">
    <text evidence="11">The sequence shown here is derived from an EMBL/GenBank/DDBJ whole genome shotgun (WGS) entry which is preliminary data.</text>
</comment>
<evidence type="ECO:0000259" key="10">
    <source>
        <dbReference type="Pfam" id="PF03449"/>
    </source>
</evidence>
<dbReference type="RefSeq" id="WP_054650889.1">
    <property type="nucleotide sequence ID" value="NZ_AZFJ01000011.1"/>
</dbReference>
<dbReference type="SUPFAM" id="SSF46557">
    <property type="entry name" value="GreA transcript cleavage protein, N-terminal domain"/>
    <property type="match status" value="1"/>
</dbReference>
<dbReference type="NCBIfam" id="NF001263">
    <property type="entry name" value="PRK00226.1-4"/>
    <property type="match status" value="1"/>
</dbReference>
<dbReference type="Gene3D" id="1.10.287.180">
    <property type="entry name" value="Transcription elongation factor, GreA/GreB, N-terminal domain"/>
    <property type="match status" value="1"/>
</dbReference>
<dbReference type="PIRSF" id="PIRSF006092">
    <property type="entry name" value="GreA_GreB"/>
    <property type="match status" value="1"/>
</dbReference>
<feature type="domain" description="Transcription elongation factor GreA/GreB C-terminal" evidence="9">
    <location>
        <begin position="79"/>
        <end position="152"/>
    </location>
</feature>
<dbReference type="Pfam" id="PF03449">
    <property type="entry name" value="GreA_GreB_N"/>
    <property type="match status" value="1"/>
</dbReference>
<dbReference type="EMBL" id="AZFJ01000011">
    <property type="protein sequence ID" value="KRL87965.1"/>
    <property type="molecule type" value="Genomic_DNA"/>
</dbReference>
<sequence length="158" mass="17431">MDYFDITPNGMHHLHTEIERLKAARPALIARVAAAAALGDRSENAEYTESKRELRHLESQMRYMDKQTRYGEVVTPVDDDEATLGKTVELLFDDDEEPETYQLVGPAEADFAPNNLTSASPLGQAILHHHVGDSCTVAAPNGEYVVKLVAVRLTPGML</sequence>
<dbReference type="PANTHER" id="PTHR30437:SF4">
    <property type="entry name" value="TRANSCRIPTION ELONGATION FACTOR GREA"/>
    <property type="match status" value="1"/>
</dbReference>
<dbReference type="GO" id="GO:0003746">
    <property type="term" value="F:translation elongation factor activity"/>
    <property type="evidence" value="ECO:0007669"/>
    <property type="project" value="UniProtKB-KW"/>
</dbReference>
<dbReference type="STRING" id="1423783.FC50_GL001072"/>
<evidence type="ECO:0000256" key="2">
    <source>
        <dbReference type="ARBA" id="ARBA00013729"/>
    </source>
</evidence>
<dbReference type="InterPro" id="IPR028624">
    <property type="entry name" value="Tscrpt_elong_fac_GreA/B"/>
</dbReference>
<evidence type="ECO:0000259" key="9">
    <source>
        <dbReference type="Pfam" id="PF01272"/>
    </source>
</evidence>
<keyword evidence="11" id="KW-0648">Protein biosynthesis</keyword>
<evidence type="ECO:0000256" key="4">
    <source>
        <dbReference type="ARBA" id="ARBA00023125"/>
    </source>
</evidence>
<dbReference type="GO" id="GO:0003677">
    <property type="term" value="F:DNA binding"/>
    <property type="evidence" value="ECO:0007669"/>
    <property type="project" value="UniProtKB-UniRule"/>
</dbReference>
<gene>
    <name evidence="8" type="primary">greA</name>
    <name evidence="11" type="ORF">FC50_GL001072</name>
</gene>
<dbReference type="GO" id="GO:0032784">
    <property type="term" value="P:regulation of DNA-templated transcription elongation"/>
    <property type="evidence" value="ECO:0007669"/>
    <property type="project" value="UniProtKB-UniRule"/>
</dbReference>
<evidence type="ECO:0000313" key="12">
    <source>
        <dbReference type="Proteomes" id="UP000051922"/>
    </source>
</evidence>
<evidence type="ECO:0000256" key="3">
    <source>
        <dbReference type="ARBA" id="ARBA00023015"/>
    </source>
</evidence>
<dbReference type="OrthoDB" id="9808774at2"/>
<evidence type="ECO:0000256" key="6">
    <source>
        <dbReference type="ARBA" id="ARBA00024916"/>
    </source>
</evidence>
<keyword evidence="5 8" id="KW-0804">Transcription</keyword>
<keyword evidence="11" id="KW-0251">Elongation factor</keyword>
<dbReference type="InterPro" id="IPR023459">
    <property type="entry name" value="Tscrpt_elong_fac_GreA/B_fam"/>
</dbReference>
<dbReference type="PANTHER" id="PTHR30437">
    <property type="entry name" value="TRANSCRIPTION ELONGATION FACTOR GREA"/>
    <property type="match status" value="1"/>
</dbReference>
<dbReference type="InterPro" id="IPR018151">
    <property type="entry name" value="TF_GreA/GreB_CS"/>
</dbReference>
<evidence type="ECO:0000256" key="7">
    <source>
        <dbReference type="ARBA" id="ARBA00030776"/>
    </source>
</evidence>
<dbReference type="PATRIC" id="fig|1423783.4.peg.1108"/>
<dbReference type="InterPro" id="IPR022691">
    <property type="entry name" value="Tscrpt_elong_fac_GreA/B_N"/>
</dbReference>